<dbReference type="GO" id="GO:0008381">
    <property type="term" value="F:mechanosensitive monoatomic ion channel activity"/>
    <property type="evidence" value="ECO:0007669"/>
    <property type="project" value="UniProtKB-UniRule"/>
</dbReference>
<evidence type="ECO:0000256" key="6">
    <source>
        <dbReference type="ARBA" id="ARBA00023065"/>
    </source>
</evidence>
<comment type="similarity">
    <text evidence="9">Belongs to the MscL family.</text>
</comment>
<keyword evidence="8 9" id="KW-0407">Ion channel</keyword>
<dbReference type="Gene3D" id="1.10.1200.120">
    <property type="entry name" value="Large-conductance mechanosensitive channel, MscL, domain 1"/>
    <property type="match status" value="1"/>
</dbReference>
<evidence type="ECO:0000256" key="9">
    <source>
        <dbReference type="HAMAP-Rule" id="MF_00115"/>
    </source>
</evidence>
<evidence type="ECO:0000256" key="7">
    <source>
        <dbReference type="ARBA" id="ARBA00023136"/>
    </source>
</evidence>
<organism evidence="10 11">
    <name type="scientific">Candidatus Ruania gallistercoris</name>
    <dbReference type="NCBI Taxonomy" id="2838746"/>
    <lineage>
        <taxon>Bacteria</taxon>
        <taxon>Bacillati</taxon>
        <taxon>Actinomycetota</taxon>
        <taxon>Actinomycetes</taxon>
        <taxon>Micrococcales</taxon>
        <taxon>Ruaniaceae</taxon>
        <taxon>Ruania</taxon>
    </lineage>
</organism>
<evidence type="ECO:0000256" key="1">
    <source>
        <dbReference type="ARBA" id="ARBA00004141"/>
    </source>
</evidence>
<dbReference type="AlphaFoldDB" id="A0A9D2J316"/>
<dbReference type="Proteomes" id="UP000824037">
    <property type="component" value="Unassembled WGS sequence"/>
</dbReference>
<dbReference type="InterPro" id="IPR036019">
    <property type="entry name" value="MscL_channel"/>
</dbReference>
<dbReference type="Pfam" id="PF01741">
    <property type="entry name" value="MscL"/>
    <property type="match status" value="1"/>
</dbReference>
<dbReference type="PANTHER" id="PTHR30266">
    <property type="entry name" value="MECHANOSENSITIVE CHANNEL MSCL"/>
    <property type="match status" value="1"/>
</dbReference>
<comment type="caution">
    <text evidence="10">The sequence shown here is derived from an EMBL/GenBank/DDBJ whole genome shotgun (WGS) entry which is preliminary data.</text>
</comment>
<keyword evidence="7 9" id="KW-0472">Membrane</keyword>
<keyword evidence="4 9" id="KW-0812">Transmembrane</keyword>
<dbReference type="InterPro" id="IPR037673">
    <property type="entry name" value="MSC/AndL"/>
</dbReference>
<dbReference type="GO" id="GO:0005886">
    <property type="term" value="C:plasma membrane"/>
    <property type="evidence" value="ECO:0007669"/>
    <property type="project" value="UniProtKB-SubCell"/>
</dbReference>
<keyword evidence="6 9" id="KW-0406">Ion transport</keyword>
<dbReference type="HAMAP" id="MF_00115">
    <property type="entry name" value="MscL"/>
    <property type="match status" value="1"/>
</dbReference>
<accession>A0A9D2J316</accession>
<dbReference type="InterPro" id="IPR001185">
    <property type="entry name" value="MS_channel"/>
</dbReference>
<sequence>MLQGFKEFIARGNAVDLAVGVVIGAAFGAVVTALVDNVLNPLIGGIFGQPNLDRIWVITLSPAVGGGEPTEVLFGAVLTALINFLLVAAAIYFCVVVPLNKLAERRARGQEEELEPPAEDVALLTEIRDLLAQPKP</sequence>
<protein>
    <recommendedName>
        <fullName evidence="9">Large-conductance mechanosensitive channel</fullName>
    </recommendedName>
</protein>
<evidence type="ECO:0000256" key="5">
    <source>
        <dbReference type="ARBA" id="ARBA00022989"/>
    </source>
</evidence>
<feature type="transmembrane region" description="Helical" evidence="9">
    <location>
        <begin position="72"/>
        <end position="99"/>
    </location>
</feature>
<reference evidence="10" key="1">
    <citation type="journal article" date="2021" name="PeerJ">
        <title>Extensive microbial diversity within the chicken gut microbiome revealed by metagenomics and culture.</title>
        <authorList>
            <person name="Gilroy R."/>
            <person name="Ravi A."/>
            <person name="Getino M."/>
            <person name="Pursley I."/>
            <person name="Horton D.L."/>
            <person name="Alikhan N.F."/>
            <person name="Baker D."/>
            <person name="Gharbi K."/>
            <person name="Hall N."/>
            <person name="Watson M."/>
            <person name="Adriaenssens E.M."/>
            <person name="Foster-Nyarko E."/>
            <person name="Jarju S."/>
            <person name="Secka A."/>
            <person name="Antonio M."/>
            <person name="Oren A."/>
            <person name="Chaudhuri R.R."/>
            <person name="La Ragione R."/>
            <person name="Hildebrand F."/>
            <person name="Pallen M.J."/>
        </authorList>
    </citation>
    <scope>NUCLEOTIDE SEQUENCE</scope>
    <source>
        <strain evidence="10">ChiGjej4B4-7305</strain>
    </source>
</reference>
<keyword evidence="2 9" id="KW-0813">Transport</keyword>
<gene>
    <name evidence="9 10" type="primary">mscL</name>
    <name evidence="10" type="ORF">H9815_01615</name>
</gene>
<feature type="transmembrane region" description="Helical" evidence="9">
    <location>
        <begin position="12"/>
        <end position="35"/>
    </location>
</feature>
<evidence type="ECO:0000256" key="4">
    <source>
        <dbReference type="ARBA" id="ARBA00022692"/>
    </source>
</evidence>
<evidence type="ECO:0000256" key="3">
    <source>
        <dbReference type="ARBA" id="ARBA00022475"/>
    </source>
</evidence>
<dbReference type="EMBL" id="DXBY01000030">
    <property type="protein sequence ID" value="HIZ34447.1"/>
    <property type="molecule type" value="Genomic_DNA"/>
</dbReference>
<name>A0A9D2J316_9MICO</name>
<comment type="subcellular location">
    <subcellularLocation>
        <location evidence="9">Cell membrane</location>
        <topology evidence="9">Multi-pass membrane protein</topology>
    </subcellularLocation>
    <subcellularLocation>
        <location evidence="1">Membrane</location>
        <topology evidence="1">Multi-pass membrane protein</topology>
    </subcellularLocation>
</comment>
<dbReference type="SUPFAM" id="SSF81330">
    <property type="entry name" value="Gated mechanosensitive channel"/>
    <property type="match status" value="1"/>
</dbReference>
<proteinExistence type="inferred from homology"/>
<evidence type="ECO:0000256" key="8">
    <source>
        <dbReference type="ARBA" id="ARBA00023303"/>
    </source>
</evidence>
<comment type="subunit">
    <text evidence="9">Homopentamer.</text>
</comment>
<evidence type="ECO:0000313" key="11">
    <source>
        <dbReference type="Proteomes" id="UP000824037"/>
    </source>
</evidence>
<comment type="function">
    <text evidence="9">Channel that opens in response to stretch forces in the membrane lipid bilayer. May participate in the regulation of osmotic pressure changes within the cell.</text>
</comment>
<reference evidence="10" key="2">
    <citation type="submission" date="2021-04" db="EMBL/GenBank/DDBJ databases">
        <authorList>
            <person name="Gilroy R."/>
        </authorList>
    </citation>
    <scope>NUCLEOTIDE SEQUENCE</scope>
    <source>
        <strain evidence="10">ChiGjej4B4-7305</strain>
    </source>
</reference>
<dbReference type="PANTHER" id="PTHR30266:SF2">
    <property type="entry name" value="LARGE-CONDUCTANCE MECHANOSENSITIVE CHANNEL"/>
    <property type="match status" value="1"/>
</dbReference>
<keyword evidence="5 9" id="KW-1133">Transmembrane helix</keyword>
<evidence type="ECO:0000256" key="2">
    <source>
        <dbReference type="ARBA" id="ARBA00022448"/>
    </source>
</evidence>
<keyword evidence="3 9" id="KW-1003">Cell membrane</keyword>
<dbReference type="NCBIfam" id="TIGR00220">
    <property type="entry name" value="mscL"/>
    <property type="match status" value="1"/>
</dbReference>
<evidence type="ECO:0000313" key="10">
    <source>
        <dbReference type="EMBL" id="HIZ34447.1"/>
    </source>
</evidence>
<dbReference type="PRINTS" id="PR01264">
    <property type="entry name" value="MECHCHANNEL"/>
</dbReference>